<dbReference type="PROSITE" id="PS00344">
    <property type="entry name" value="GATA_ZN_FINGER_1"/>
    <property type="match status" value="1"/>
</dbReference>
<feature type="compositionally biased region" description="Polar residues" evidence="13">
    <location>
        <begin position="181"/>
        <end position="192"/>
    </location>
</feature>
<comment type="caution">
    <text evidence="15">The sequence shown here is derived from an EMBL/GenBank/DDBJ whole genome shotgun (WGS) entry which is preliminary data.</text>
</comment>
<comment type="similarity">
    <text evidence="2 11">Belongs to the type IV zinc-finger family. Class A subfamily.</text>
</comment>
<evidence type="ECO:0000256" key="7">
    <source>
        <dbReference type="ARBA" id="ARBA00023125"/>
    </source>
</evidence>
<dbReference type="InterPro" id="IPR013088">
    <property type="entry name" value="Znf_NHR/GATA"/>
</dbReference>
<keyword evidence="7 11" id="KW-0238">DNA-binding</keyword>
<keyword evidence="9 11" id="KW-0804">Transcription</keyword>
<dbReference type="PANTHER" id="PTHR45658">
    <property type="entry name" value="GATA TRANSCRIPTION FACTOR"/>
    <property type="match status" value="1"/>
</dbReference>
<feature type="region of interest" description="Disordered" evidence="13">
    <location>
        <begin position="69"/>
        <end position="101"/>
    </location>
</feature>
<dbReference type="EMBL" id="JARPOI010000001">
    <property type="protein sequence ID" value="KAJ9189668.1"/>
    <property type="molecule type" value="Genomic_DNA"/>
</dbReference>
<dbReference type="PANTHER" id="PTHR45658:SF41">
    <property type="entry name" value="GATA TRANSCRIPTION FACTOR 3"/>
    <property type="match status" value="1"/>
</dbReference>
<evidence type="ECO:0000256" key="9">
    <source>
        <dbReference type="ARBA" id="ARBA00023163"/>
    </source>
</evidence>
<evidence type="ECO:0000256" key="4">
    <source>
        <dbReference type="ARBA" id="ARBA00022771"/>
    </source>
</evidence>
<sequence>MEYCMAARALKSSLRSELASKYTQQTLFEDILFSNANNGVVSCEDFSVDGFFDFSNGECYIQEQNLLEVEEEEDEEEEKDSLSVSSQDRVDDDNTNSSTFSDSLLTSEFSVPVEDLADLEWVSQIVDDSSSEFSLQYPWKAESHAINNRFQPQTQPAKVSYLFPAPIPSKPRSKRLRPTARTWSVGSPVTDLSSSSSSSSSSSPASSSASTPCLVPANTVQSIDSLLTEPPMKKPKKKLTPQIGGALGSTQFQRRCSHCQVQKTPQWRTGPLGPKTLCNACGVRYKSGRLFPEYRPACSPTFSVDVHSNSHRRVLEMRKKKEMAEPESGSILNF</sequence>
<dbReference type="Proteomes" id="UP001174677">
    <property type="component" value="Chromosome 1"/>
</dbReference>
<dbReference type="InterPro" id="IPR016679">
    <property type="entry name" value="TF_GATA_pln"/>
</dbReference>
<evidence type="ECO:0000256" key="1">
    <source>
        <dbReference type="ARBA" id="ARBA00004123"/>
    </source>
</evidence>
<keyword evidence="10 11" id="KW-0539">Nucleus</keyword>
<feature type="region of interest" description="Disordered" evidence="13">
    <location>
        <begin position="162"/>
        <end position="213"/>
    </location>
</feature>
<evidence type="ECO:0000256" key="5">
    <source>
        <dbReference type="ARBA" id="ARBA00022833"/>
    </source>
</evidence>
<proteinExistence type="inferred from homology"/>
<dbReference type="CDD" id="cd00202">
    <property type="entry name" value="ZnF_GATA"/>
    <property type="match status" value="1"/>
</dbReference>
<evidence type="ECO:0000256" key="12">
    <source>
        <dbReference type="PROSITE-ProRule" id="PRU00094"/>
    </source>
</evidence>
<evidence type="ECO:0000256" key="2">
    <source>
        <dbReference type="ARBA" id="ARBA00005694"/>
    </source>
</evidence>
<comment type="subcellular location">
    <subcellularLocation>
        <location evidence="1 11">Nucleus</location>
    </subcellularLocation>
</comment>
<evidence type="ECO:0000256" key="13">
    <source>
        <dbReference type="SAM" id="MobiDB-lite"/>
    </source>
</evidence>
<feature type="compositionally biased region" description="Low complexity" evidence="13">
    <location>
        <begin position="193"/>
        <end position="210"/>
    </location>
</feature>
<dbReference type="Pfam" id="PF00320">
    <property type="entry name" value="GATA"/>
    <property type="match status" value="1"/>
</dbReference>
<evidence type="ECO:0000256" key="11">
    <source>
        <dbReference type="PIRNR" id="PIRNR016992"/>
    </source>
</evidence>
<keyword evidence="3" id="KW-0479">Metal-binding</keyword>
<name>A0ABQ9NE21_HEVBR</name>
<reference evidence="15" key="1">
    <citation type="journal article" date="2023" name="Plant Biotechnol. J.">
        <title>Chromosome-level wild Hevea brasiliensis genome provides new tools for genomic-assisted breeding and valuable loci to elevate rubber yield.</title>
        <authorList>
            <person name="Cheng H."/>
            <person name="Song X."/>
            <person name="Hu Y."/>
            <person name="Wu T."/>
            <person name="Yang Q."/>
            <person name="An Z."/>
            <person name="Feng S."/>
            <person name="Deng Z."/>
            <person name="Wu W."/>
            <person name="Zeng X."/>
            <person name="Tu M."/>
            <person name="Wang X."/>
            <person name="Huang H."/>
        </authorList>
    </citation>
    <scope>NUCLEOTIDE SEQUENCE</scope>
    <source>
        <strain evidence="15">MT/VB/25A 57/8</strain>
    </source>
</reference>
<evidence type="ECO:0000313" key="15">
    <source>
        <dbReference type="EMBL" id="KAJ9189668.1"/>
    </source>
</evidence>
<evidence type="ECO:0000256" key="8">
    <source>
        <dbReference type="ARBA" id="ARBA00023159"/>
    </source>
</evidence>
<evidence type="ECO:0000256" key="3">
    <source>
        <dbReference type="ARBA" id="ARBA00022723"/>
    </source>
</evidence>
<dbReference type="Gene3D" id="3.30.50.10">
    <property type="entry name" value="Erythroid Transcription Factor GATA-1, subunit A"/>
    <property type="match status" value="1"/>
</dbReference>
<feature type="compositionally biased region" description="Acidic residues" evidence="13">
    <location>
        <begin position="69"/>
        <end position="79"/>
    </location>
</feature>
<keyword evidence="5" id="KW-0862">Zinc</keyword>
<dbReference type="SUPFAM" id="SSF57716">
    <property type="entry name" value="Glucocorticoid receptor-like (DNA-binding domain)"/>
    <property type="match status" value="1"/>
</dbReference>
<keyword evidence="8 11" id="KW-0010">Activator</keyword>
<evidence type="ECO:0000256" key="6">
    <source>
        <dbReference type="ARBA" id="ARBA00023015"/>
    </source>
</evidence>
<feature type="domain" description="GATA-type" evidence="14">
    <location>
        <begin position="250"/>
        <end position="286"/>
    </location>
</feature>
<keyword evidence="16" id="KW-1185">Reference proteome</keyword>
<dbReference type="InterPro" id="IPR051140">
    <property type="entry name" value="GATA_TF"/>
</dbReference>
<keyword evidence="4 12" id="KW-0863">Zinc-finger</keyword>
<protein>
    <recommendedName>
        <fullName evidence="11">GATA transcription factor</fullName>
    </recommendedName>
</protein>
<comment type="function">
    <text evidence="11">Transcriptional activator that specifically binds 5'-GATA-3' or 5'-GAT-3' motifs within gene promoters.</text>
</comment>
<dbReference type="SMART" id="SM00401">
    <property type="entry name" value="ZnF_GATA"/>
    <property type="match status" value="1"/>
</dbReference>
<evidence type="ECO:0000259" key="14">
    <source>
        <dbReference type="PROSITE" id="PS50114"/>
    </source>
</evidence>
<dbReference type="InterPro" id="IPR000679">
    <property type="entry name" value="Znf_GATA"/>
</dbReference>
<evidence type="ECO:0000256" key="10">
    <source>
        <dbReference type="ARBA" id="ARBA00023242"/>
    </source>
</evidence>
<dbReference type="PROSITE" id="PS50114">
    <property type="entry name" value="GATA_ZN_FINGER_2"/>
    <property type="match status" value="1"/>
</dbReference>
<organism evidence="15 16">
    <name type="scientific">Hevea brasiliensis</name>
    <name type="common">Para rubber tree</name>
    <name type="synonym">Siphonia brasiliensis</name>
    <dbReference type="NCBI Taxonomy" id="3981"/>
    <lineage>
        <taxon>Eukaryota</taxon>
        <taxon>Viridiplantae</taxon>
        <taxon>Streptophyta</taxon>
        <taxon>Embryophyta</taxon>
        <taxon>Tracheophyta</taxon>
        <taxon>Spermatophyta</taxon>
        <taxon>Magnoliopsida</taxon>
        <taxon>eudicotyledons</taxon>
        <taxon>Gunneridae</taxon>
        <taxon>Pentapetalae</taxon>
        <taxon>rosids</taxon>
        <taxon>fabids</taxon>
        <taxon>Malpighiales</taxon>
        <taxon>Euphorbiaceae</taxon>
        <taxon>Crotonoideae</taxon>
        <taxon>Micrandreae</taxon>
        <taxon>Hevea</taxon>
    </lineage>
</organism>
<keyword evidence="6 11" id="KW-0805">Transcription regulation</keyword>
<dbReference type="PIRSF" id="PIRSF016992">
    <property type="entry name" value="TF_GATA_plant"/>
    <property type="match status" value="1"/>
</dbReference>
<evidence type="ECO:0000313" key="16">
    <source>
        <dbReference type="Proteomes" id="UP001174677"/>
    </source>
</evidence>
<gene>
    <name evidence="15" type="ORF">P3X46_000933</name>
</gene>
<accession>A0ABQ9NE21</accession>